<evidence type="ECO:0000313" key="6">
    <source>
        <dbReference type="Proteomes" id="UP000598297"/>
    </source>
</evidence>
<evidence type="ECO:0000256" key="2">
    <source>
        <dbReference type="ARBA" id="ARBA00023239"/>
    </source>
</evidence>
<dbReference type="Pfam" id="PF05426">
    <property type="entry name" value="Alginate_lyase"/>
    <property type="match status" value="1"/>
</dbReference>
<dbReference type="GO" id="GO:0016829">
    <property type="term" value="F:lyase activity"/>
    <property type="evidence" value="ECO:0007669"/>
    <property type="project" value="UniProtKB-KW"/>
</dbReference>
<feature type="signal peptide" evidence="3">
    <location>
        <begin position="1"/>
        <end position="33"/>
    </location>
</feature>
<dbReference type="OrthoDB" id="3862295at2"/>
<feature type="chain" id="PRO_5038342577" description="Alginate lyase domain-containing protein" evidence="3">
    <location>
        <begin position="34"/>
        <end position="419"/>
    </location>
</feature>
<dbReference type="AlphaFoldDB" id="A0A964UKK6"/>
<dbReference type="RefSeq" id="WP_161694130.1">
    <property type="nucleotide sequence ID" value="NZ_JAAAHS010000020.1"/>
</dbReference>
<gene>
    <name evidence="5" type="ORF">GUY60_04870</name>
</gene>
<dbReference type="InterPro" id="IPR006311">
    <property type="entry name" value="TAT_signal"/>
</dbReference>
<evidence type="ECO:0000313" key="5">
    <source>
        <dbReference type="EMBL" id="NBE50771.1"/>
    </source>
</evidence>
<dbReference type="InterPro" id="IPR008397">
    <property type="entry name" value="Alginate_lyase_dom"/>
</dbReference>
<evidence type="ECO:0000259" key="4">
    <source>
        <dbReference type="Pfam" id="PF05426"/>
    </source>
</evidence>
<dbReference type="InterPro" id="IPR008929">
    <property type="entry name" value="Chondroitin_lyas"/>
</dbReference>
<evidence type="ECO:0000256" key="3">
    <source>
        <dbReference type="SAM" id="SignalP"/>
    </source>
</evidence>
<keyword evidence="6" id="KW-1185">Reference proteome</keyword>
<evidence type="ECO:0000256" key="1">
    <source>
        <dbReference type="ARBA" id="ARBA00022729"/>
    </source>
</evidence>
<dbReference type="EMBL" id="JAAAHS010000020">
    <property type="protein sequence ID" value="NBE50771.1"/>
    <property type="molecule type" value="Genomic_DNA"/>
</dbReference>
<dbReference type="Gene3D" id="1.50.10.100">
    <property type="entry name" value="Chondroitin AC/alginate lyase"/>
    <property type="match status" value="1"/>
</dbReference>
<keyword evidence="2" id="KW-0456">Lyase</keyword>
<dbReference type="Proteomes" id="UP000598297">
    <property type="component" value="Unassembled WGS sequence"/>
</dbReference>
<protein>
    <recommendedName>
        <fullName evidence="4">Alginate lyase domain-containing protein</fullName>
    </recommendedName>
</protein>
<comment type="caution">
    <text evidence="5">The sequence shown here is derived from an EMBL/GenBank/DDBJ whole genome shotgun (WGS) entry which is preliminary data.</text>
</comment>
<reference evidence="5" key="1">
    <citation type="submission" date="2020-01" db="EMBL/GenBank/DDBJ databases">
        <title>Whole-genome analyses of novel actinobacteria.</title>
        <authorList>
            <person name="Sahin N."/>
        </authorList>
    </citation>
    <scope>NUCLEOTIDE SEQUENCE</scope>
    <source>
        <strain evidence="5">YC537</strain>
    </source>
</reference>
<organism evidence="5 6">
    <name type="scientific">Streptomyces boluensis</name>
    <dbReference type="NCBI Taxonomy" id="1775135"/>
    <lineage>
        <taxon>Bacteria</taxon>
        <taxon>Bacillati</taxon>
        <taxon>Actinomycetota</taxon>
        <taxon>Actinomycetes</taxon>
        <taxon>Kitasatosporales</taxon>
        <taxon>Streptomycetaceae</taxon>
        <taxon>Streptomyces</taxon>
    </lineage>
</organism>
<dbReference type="PROSITE" id="PS51257">
    <property type="entry name" value="PROKAR_LIPOPROTEIN"/>
    <property type="match status" value="1"/>
</dbReference>
<sequence>MSTRPRAVRRGFLALGASVALLTACATAPQATAERAAEQAGVAPESAAPRAFAHPGVLLDRGQLDALRAHVASGAEPWASAYRAMTGSRYAKPGYRPRPVAVVACKPYQNPPACTAEREDAVAAYTQALLWTVTGKRAHAEKAVRIMDGWSKVLRDHTEDNSALQAAWAGSTWARAAEIVRHTYDGWPKARVARFSDMLRHAYLGEFDVEVADYNGNWDLTMTDAALNIGVFLDDREVFDRAIGRFRARVPAYFYLRSDGSLPVPPPGGKADSPERIREYWFGQRRYVDGLGQESCRNFEHVGYAVAATAHSAETAHHQGVDLYGDVRQRLLAATELHAEYQSGGAVPKWLCGGKPELTLGPDLEVALNHLKNRLHLPVPHTERLAAKMRPAGTDDLFVAWETLTHAGSPGGSPPAPGT</sequence>
<name>A0A964UKK6_9ACTN</name>
<feature type="domain" description="Alginate lyase" evidence="4">
    <location>
        <begin position="118"/>
        <end position="263"/>
    </location>
</feature>
<dbReference type="PROSITE" id="PS51318">
    <property type="entry name" value="TAT"/>
    <property type="match status" value="1"/>
</dbReference>
<proteinExistence type="predicted"/>
<dbReference type="SUPFAM" id="SSF48230">
    <property type="entry name" value="Chondroitin AC/alginate lyase"/>
    <property type="match status" value="1"/>
</dbReference>
<accession>A0A964UKK6</accession>
<dbReference type="GO" id="GO:0042597">
    <property type="term" value="C:periplasmic space"/>
    <property type="evidence" value="ECO:0007669"/>
    <property type="project" value="InterPro"/>
</dbReference>
<keyword evidence="1 3" id="KW-0732">Signal</keyword>